<keyword evidence="1" id="KW-0812">Transmembrane</keyword>
<accession>A0A2V1N2F3</accession>
<keyword evidence="1" id="KW-1133">Transmembrane helix</keyword>
<feature type="transmembrane region" description="Helical" evidence="1">
    <location>
        <begin position="43"/>
        <end position="62"/>
    </location>
</feature>
<gene>
    <name evidence="2" type="ORF">DCM90_05845</name>
</gene>
<evidence type="ECO:0000313" key="2">
    <source>
        <dbReference type="EMBL" id="PWG00446.1"/>
    </source>
</evidence>
<keyword evidence="1" id="KW-0472">Membrane</keyword>
<keyword evidence="3" id="KW-1185">Reference proteome</keyword>
<evidence type="ECO:0000313" key="3">
    <source>
        <dbReference type="Proteomes" id="UP000245080"/>
    </source>
</evidence>
<proteinExistence type="predicted"/>
<dbReference type="EMBL" id="QCXQ01000002">
    <property type="protein sequence ID" value="PWG00446.1"/>
    <property type="molecule type" value="Genomic_DNA"/>
</dbReference>
<dbReference type="AlphaFoldDB" id="A0A2V1N2F3"/>
<protein>
    <submittedName>
        <fullName evidence="2">Uncharacterized protein</fullName>
    </submittedName>
</protein>
<sequence length="117" mass="13321">MSTSTTRKTLLINLGISIIPWLLIISGWIGLKTNPFNQPDGLILIGNCLYGLMSLVAFPTYLHQWLQEGRETSSLVKGLTIFYGFWLLVLISLAVLTFEIIPFRLVPDWLVTMLYYI</sequence>
<comment type="caution">
    <text evidence="2">The sequence shown here is derived from an EMBL/GenBank/DDBJ whole genome shotgun (WGS) entry which is preliminary data.</text>
</comment>
<dbReference type="RefSeq" id="WP_109250394.1">
    <property type="nucleotide sequence ID" value="NZ_QCXQ01000002.1"/>
</dbReference>
<organism evidence="2 3">
    <name type="scientific">Levilactobacillus bambusae</name>
    <dbReference type="NCBI Taxonomy" id="2024736"/>
    <lineage>
        <taxon>Bacteria</taxon>
        <taxon>Bacillati</taxon>
        <taxon>Bacillota</taxon>
        <taxon>Bacilli</taxon>
        <taxon>Lactobacillales</taxon>
        <taxon>Lactobacillaceae</taxon>
        <taxon>Levilactobacillus</taxon>
    </lineage>
</organism>
<name>A0A2V1N2F3_9LACO</name>
<feature type="transmembrane region" description="Helical" evidence="1">
    <location>
        <begin position="83"/>
        <end position="105"/>
    </location>
</feature>
<evidence type="ECO:0000256" key="1">
    <source>
        <dbReference type="SAM" id="Phobius"/>
    </source>
</evidence>
<feature type="transmembrane region" description="Helical" evidence="1">
    <location>
        <begin position="12"/>
        <end position="31"/>
    </location>
</feature>
<reference evidence="2 3" key="1">
    <citation type="journal article" date="2018" name="Int. J. Syst. Evol. Microbiol.">
        <title>Lactobacillus bambusae sp. nov., isolated from a traditional fermented Ma-bamboo shoots of Taiwan.</title>
        <authorList>
            <person name="Wang L.-T."/>
        </authorList>
    </citation>
    <scope>NUCLEOTIDE SEQUENCE [LARGE SCALE GENOMIC DNA]</scope>
    <source>
        <strain evidence="2 3">BS-W1</strain>
    </source>
</reference>
<dbReference type="Proteomes" id="UP000245080">
    <property type="component" value="Unassembled WGS sequence"/>
</dbReference>